<feature type="transmembrane region" description="Helical" evidence="1">
    <location>
        <begin position="6"/>
        <end position="27"/>
    </location>
</feature>
<keyword evidence="1" id="KW-0472">Membrane</keyword>
<proteinExistence type="predicted"/>
<accession>A0A8D9PEE6</accession>
<sequence length="40" mass="4793">MLATIYLLFIIMFYFAFYFYSFILNTLRTSTSCCNLKTNC</sequence>
<keyword evidence="1" id="KW-0812">Transmembrane</keyword>
<protein>
    <submittedName>
        <fullName evidence="2">Uncharacterized protein</fullName>
    </submittedName>
</protein>
<dbReference type="EMBL" id="BK029940">
    <property type="protein sequence ID" value="DAD55666.1"/>
    <property type="molecule type" value="Genomic_DNA"/>
</dbReference>
<reference evidence="2" key="1">
    <citation type="journal article" date="2021" name="Proc. Natl. Acad. Sci. U.S.A.">
        <title>A Catalog of Tens of Thousands of Viruses from Human Metagenomes Reveals Hidden Associations with Chronic Diseases.</title>
        <authorList>
            <person name="Tisza M.J."/>
            <person name="Buck C.B."/>
        </authorList>
    </citation>
    <scope>NUCLEOTIDE SEQUENCE</scope>
    <source>
        <strain evidence="2">CtOZu12</strain>
    </source>
</reference>
<evidence type="ECO:0000256" key="1">
    <source>
        <dbReference type="SAM" id="Phobius"/>
    </source>
</evidence>
<evidence type="ECO:0000313" key="2">
    <source>
        <dbReference type="EMBL" id="DAD55666.1"/>
    </source>
</evidence>
<organism evidence="2">
    <name type="scientific">Bacteriophage sp</name>
    <dbReference type="NCBI Taxonomy" id="38018"/>
    <lineage>
        <taxon>Viruses</taxon>
    </lineage>
</organism>
<name>A0A8D9PEE6_9VIRU</name>
<keyword evidence="1" id="KW-1133">Transmembrane helix</keyword>